<evidence type="ECO:0000313" key="2">
    <source>
        <dbReference type="EMBL" id="WKW12684.1"/>
    </source>
</evidence>
<accession>A0AA49JVC0</accession>
<dbReference type="NCBIfam" id="TIGR03708">
    <property type="entry name" value="poly_P_AMP_trns"/>
    <property type="match status" value="1"/>
</dbReference>
<dbReference type="RefSeq" id="WP_367885561.1">
    <property type="nucleotide sequence ID" value="NZ_CP130612.1"/>
</dbReference>
<dbReference type="SUPFAM" id="SSF52540">
    <property type="entry name" value="P-loop containing nucleoside triphosphate hydrolases"/>
    <property type="match status" value="2"/>
</dbReference>
<dbReference type="Gene3D" id="3.40.50.300">
    <property type="entry name" value="P-loop containing nucleotide triphosphate hydrolases"/>
    <property type="match status" value="2"/>
</dbReference>
<dbReference type="GO" id="GO:0043751">
    <property type="term" value="F:polyphosphate:AMP phosphotransferase activity"/>
    <property type="evidence" value="ECO:0007669"/>
    <property type="project" value="InterPro"/>
</dbReference>
<dbReference type="Pfam" id="PF03976">
    <property type="entry name" value="PPK2"/>
    <property type="match status" value="2"/>
</dbReference>
<dbReference type="InterPro" id="IPR027417">
    <property type="entry name" value="P-loop_NTPase"/>
</dbReference>
<sequence length="492" mass="57031">MLDAAEQGLTLTDRAYERQLRTLRPALLKAHFALQQSGRQVLVIVSGSDGAGKGELVHRLNEWLDPRGVTTTAFWDHSDEEDERPHFYRFWRAMPGAGKIGIFFGSWYTRPIIDRVTKSRRKRDFVPELDRIVAFEKMLADGGIHVLKLWLHLSKPAQRQRLKELERLGRLGPDDWKHFKQYDRFRTVSELALEHTHQPHAPWHPVDATDRRHREITAAKLLLATLEHAATLEAPKRRARAAAPAARTWVPGPSQLDQVDLTQRLTVSQYERELPQLQERLSRLAWRAREEKVPTILAFEGWDAAGKGSAIRRVTQALDPRLYRVVGIAAPTDEERAQHYLWRFWRHVPRDGRITIFDRTWYGRVLVERVEGFAPVADWDRAYFEIDAFERQLVDHGAALGKFWIHISPAEQLKRFKERQRVAWKRHKITDEDWRNRKKLPAYKAAVDEMLARCSPGEAPFTVVAGDDKRFARVQILRTIVERLEGALEAGA</sequence>
<evidence type="ECO:0000259" key="1">
    <source>
        <dbReference type="Pfam" id="PF03976"/>
    </source>
</evidence>
<evidence type="ECO:0000313" key="3">
    <source>
        <dbReference type="EMBL" id="WKW15591.1"/>
    </source>
</evidence>
<dbReference type="InterPro" id="IPR022488">
    <property type="entry name" value="PPK2-related"/>
</dbReference>
<dbReference type="KEGG" id="pspc:Strain318_001990"/>
<dbReference type="InterPro" id="IPR022489">
    <property type="entry name" value="PolyP_AMP_Tfrase"/>
</dbReference>
<dbReference type="GO" id="GO:0006797">
    <property type="term" value="P:polyphosphate metabolic process"/>
    <property type="evidence" value="ECO:0007669"/>
    <property type="project" value="InterPro"/>
</dbReference>
<gene>
    <name evidence="3" type="primary">pap</name>
    <name evidence="2" type="ORF">Strain138_001991</name>
    <name evidence="3" type="ORF">Strain318_001990</name>
</gene>
<protein>
    <submittedName>
        <fullName evidence="3">Polyphosphate:AMP phosphotransferase</fullName>
    </submittedName>
</protein>
<organism evidence="3 4">
    <name type="scientific">Pseudogemmatithrix spongiicola</name>
    <dbReference type="NCBI Taxonomy" id="3062599"/>
    <lineage>
        <taxon>Bacteria</taxon>
        <taxon>Pseudomonadati</taxon>
        <taxon>Gemmatimonadota</taxon>
        <taxon>Gemmatimonadia</taxon>
        <taxon>Gemmatimonadales</taxon>
        <taxon>Gemmatimonadaceae</taxon>
        <taxon>Pseudogemmatithrix</taxon>
    </lineage>
</organism>
<dbReference type="AlphaFoldDB" id="A0AA49K0Y7"/>
<proteinExistence type="predicted"/>
<dbReference type="PANTHER" id="PTHR34383:SF3">
    <property type="entry name" value="POLYPHOSPHATE:AMP PHOSPHOTRANSFERASE"/>
    <property type="match status" value="1"/>
</dbReference>
<feature type="domain" description="Polyphosphate kinase-2-related" evidence="1">
    <location>
        <begin position="12"/>
        <end position="229"/>
    </location>
</feature>
<dbReference type="EMBL" id="CP130612">
    <property type="protein sequence ID" value="WKW12684.1"/>
    <property type="molecule type" value="Genomic_DNA"/>
</dbReference>
<dbReference type="PANTHER" id="PTHR34383">
    <property type="entry name" value="POLYPHOSPHATE:AMP PHOSPHOTRANSFERASE-RELATED"/>
    <property type="match status" value="1"/>
</dbReference>
<feature type="domain" description="Polyphosphate kinase-2-related" evidence="1">
    <location>
        <begin position="268"/>
        <end position="486"/>
    </location>
</feature>
<dbReference type="Proteomes" id="UP001229955">
    <property type="component" value="Chromosome"/>
</dbReference>
<reference evidence="3" key="1">
    <citation type="submission" date="2023-07" db="EMBL/GenBank/DDBJ databases">
        <authorList>
            <person name="Haufschild T."/>
            <person name="Kallscheuer N."/>
            <person name="Hammer J."/>
            <person name="Kohn T."/>
            <person name="Kabuu M."/>
            <person name="Jogler M."/>
            <person name="Wohfarth N."/>
            <person name="Heuer A."/>
            <person name="Rohde M."/>
            <person name="van Teeseling M.C.F."/>
            <person name="Jogler C."/>
        </authorList>
    </citation>
    <scope>NUCLEOTIDE SEQUENCE</scope>
    <source>
        <strain evidence="2">Strain 138</strain>
        <strain evidence="3">Strain 318</strain>
    </source>
</reference>
<evidence type="ECO:0000313" key="4">
    <source>
        <dbReference type="Proteomes" id="UP001229955"/>
    </source>
</evidence>
<dbReference type="EMBL" id="CP130613">
    <property type="protein sequence ID" value="WKW15591.1"/>
    <property type="molecule type" value="Genomic_DNA"/>
</dbReference>
<keyword evidence="4" id="KW-1185">Reference proteome</keyword>
<accession>A0AA49K0Y7</accession>
<name>A0AA49K0Y7_9BACT</name>